<dbReference type="PROSITE" id="PS00108">
    <property type="entry name" value="PROTEIN_KINASE_ST"/>
    <property type="match status" value="1"/>
</dbReference>
<dbReference type="InterPro" id="IPR008271">
    <property type="entry name" value="Ser/Thr_kinase_AS"/>
</dbReference>
<dbReference type="InterPro" id="IPR002219">
    <property type="entry name" value="PKC_DAG/PE"/>
</dbReference>
<evidence type="ECO:0000313" key="16">
    <source>
        <dbReference type="EMBL" id="KKO76359.1"/>
    </source>
</evidence>
<dbReference type="SUPFAM" id="SSF56112">
    <property type="entry name" value="Protein kinase-like (PK-like)"/>
    <property type="match status" value="1"/>
</dbReference>
<dbReference type="InterPro" id="IPR011009">
    <property type="entry name" value="Kinase-like_dom_sf"/>
</dbReference>
<accession>A0A0F9ZGH8</accession>
<feature type="domain" description="Phorbol-ester/DAG-type" evidence="14">
    <location>
        <begin position="303"/>
        <end position="351"/>
    </location>
</feature>
<feature type="domain" description="Protein kinase" evidence="13">
    <location>
        <begin position="383"/>
        <end position="637"/>
    </location>
</feature>
<dbReference type="GeneID" id="36320441"/>
<keyword evidence="4" id="KW-0597">Phosphoprotein</keyword>
<evidence type="ECO:0000313" key="17">
    <source>
        <dbReference type="Proteomes" id="UP000034350"/>
    </source>
</evidence>
<dbReference type="GO" id="GO:0008270">
    <property type="term" value="F:zinc ion binding"/>
    <property type="evidence" value="ECO:0007669"/>
    <property type="project" value="UniProtKB-KW"/>
</dbReference>
<evidence type="ECO:0000256" key="2">
    <source>
        <dbReference type="ARBA" id="ARBA00012429"/>
    </source>
</evidence>
<keyword evidence="3" id="KW-0723">Serine/threonine-protein kinase</keyword>
<keyword evidence="6" id="KW-0479">Metal-binding</keyword>
<dbReference type="Gene3D" id="3.30.60.20">
    <property type="match status" value="1"/>
</dbReference>
<gene>
    <name evidence="16" type="ORF">AAJ76_4000116715</name>
</gene>
<evidence type="ECO:0000256" key="1">
    <source>
        <dbReference type="ARBA" id="ARBA00005490"/>
    </source>
</evidence>
<keyword evidence="8" id="KW-0863">Zinc-finger</keyword>
<evidence type="ECO:0000256" key="10">
    <source>
        <dbReference type="ARBA" id="ARBA00022833"/>
    </source>
</evidence>
<feature type="domain" description="AGC-kinase C-terminal" evidence="15">
    <location>
        <begin position="638"/>
        <end position="691"/>
    </location>
</feature>
<dbReference type="PROSITE" id="PS00479">
    <property type="entry name" value="ZF_DAG_PE_1"/>
    <property type="match status" value="2"/>
</dbReference>
<keyword evidence="9 16" id="KW-0418">Kinase</keyword>
<dbReference type="InterPro" id="IPR017441">
    <property type="entry name" value="Protein_kinase_ATP_BS"/>
</dbReference>
<dbReference type="Gene3D" id="1.10.510.10">
    <property type="entry name" value="Transferase(Phosphotransferase) domain 1"/>
    <property type="match status" value="1"/>
</dbReference>
<dbReference type="Gene3D" id="3.30.200.20">
    <property type="entry name" value="Phosphorylase Kinase, domain 1"/>
    <property type="match status" value="1"/>
</dbReference>
<dbReference type="VEuPathDB" id="MicrosporidiaDB:NCER_101503"/>
<sequence>MVDFNELLLKLKDTLNRVTGIEKESVAYKIRKIEELLNDIDNNFNISTSKLVSAKHLKNKILIQQNLIKGYQKLIRSDQRLYLTLKEKIDFCKYKIFTYEKTIKDARPIYESTYEKIIGSVEFNFLKVEFDPIFEIKNLFFYVDSILKIKYNLLIDGKSVQVNFEHASELEIMLIGKTDTILGYILIPCDFFIDKENFFVDIDFENFNYVCTKISFKKELRLIRKNAGVVCIYNIGHGLEVLTSYYPKICGVCQMFMPIFTKHYRCFRCKFSCHKKCSDIIFFKCKRGLFELEKRWHNNYGIAHILHEKKLSGFRYCNHCGERITKDTFLCCERCDNVFHIDCKDLCFDSCQMDMNLRTLMANFFPKQLQRSFNDQKYNISNFELIRTLGKGNFGKVILAQNIKEEKLVALKILRKDSISCASEAKYLDVERRILKTATQCSHPFLMQMYYCFQDNKNIYFALEYLPGGDLFYHTLKVNFTQNNLKLFACEIFLGLEFLHKNEIAYRDLKLNNILLTSFGHIKLCDFGLCKENLSSSDYTYTFCGTLDTIAPEIIKNEGYTNAVDLWSYGIVLYQLNTKSPPFTGTTNRDICWSIIYSEPEYDVPMPEDLKDLIKKLLVKDPKKRLNLKGVKSHKYFHGVNWNDVFNLKIATDFKPENYTSNFDVEFASDLHIKSEGNDEYRYDEFFENFK</sequence>
<dbReference type="GO" id="GO:0005524">
    <property type="term" value="F:ATP binding"/>
    <property type="evidence" value="ECO:0007669"/>
    <property type="project" value="UniProtKB-UniRule"/>
</dbReference>
<dbReference type="GO" id="GO:0004697">
    <property type="term" value="F:diacylglycerol-dependent serine/threonine kinase activity"/>
    <property type="evidence" value="ECO:0007669"/>
    <property type="project" value="UniProtKB-EC"/>
</dbReference>
<keyword evidence="7 12" id="KW-0547">Nucleotide-binding</keyword>
<reference evidence="16 17" key="1">
    <citation type="journal article" date="2015" name="Environ. Microbiol.">
        <title>Genome analyses suggest the presence of polyploidy and recent human-driven expansions in eight global populations of the honeybee pathogen Nosema ceranae.</title>
        <authorList>
            <person name="Pelin A."/>
            <person name="Selman M."/>
            <person name="Aris-Brosou S."/>
            <person name="Farinelli L."/>
            <person name="Corradi N."/>
        </authorList>
    </citation>
    <scope>NUCLEOTIDE SEQUENCE [LARGE SCALE GENOMIC DNA]</scope>
    <source>
        <strain evidence="16 17">PA08 1199</strain>
    </source>
</reference>
<dbReference type="Proteomes" id="UP000034350">
    <property type="component" value="Unassembled WGS sequence"/>
</dbReference>
<dbReference type="PANTHER" id="PTHR24351">
    <property type="entry name" value="RIBOSOMAL PROTEIN S6 KINASE"/>
    <property type="match status" value="1"/>
</dbReference>
<keyword evidence="10" id="KW-0862">Zinc</keyword>
<dbReference type="EMBL" id="JPQZ01000004">
    <property type="protein sequence ID" value="KKO76359.1"/>
    <property type="molecule type" value="Genomic_DNA"/>
</dbReference>
<organism evidence="16 17">
    <name type="scientific">Vairimorpha ceranae</name>
    <dbReference type="NCBI Taxonomy" id="40302"/>
    <lineage>
        <taxon>Eukaryota</taxon>
        <taxon>Fungi</taxon>
        <taxon>Fungi incertae sedis</taxon>
        <taxon>Microsporidia</taxon>
        <taxon>Nosematidae</taxon>
        <taxon>Vairimorpha</taxon>
    </lineage>
</organism>
<keyword evidence="11 12" id="KW-0067">ATP-binding</keyword>
<dbReference type="Pfam" id="PF00069">
    <property type="entry name" value="Pkinase"/>
    <property type="match status" value="1"/>
</dbReference>
<dbReference type="SMART" id="SM00220">
    <property type="entry name" value="S_TKc"/>
    <property type="match status" value="1"/>
</dbReference>
<evidence type="ECO:0000256" key="4">
    <source>
        <dbReference type="ARBA" id="ARBA00022553"/>
    </source>
</evidence>
<keyword evidence="17" id="KW-1185">Reference proteome</keyword>
<evidence type="ECO:0000259" key="15">
    <source>
        <dbReference type="PROSITE" id="PS51285"/>
    </source>
</evidence>
<evidence type="ECO:0000256" key="8">
    <source>
        <dbReference type="ARBA" id="ARBA00022771"/>
    </source>
</evidence>
<dbReference type="SMART" id="SM00109">
    <property type="entry name" value="C1"/>
    <property type="match status" value="2"/>
</dbReference>
<dbReference type="InterPro" id="IPR000719">
    <property type="entry name" value="Prot_kinase_dom"/>
</dbReference>
<evidence type="ECO:0000259" key="13">
    <source>
        <dbReference type="PROSITE" id="PS50011"/>
    </source>
</evidence>
<evidence type="ECO:0000256" key="11">
    <source>
        <dbReference type="ARBA" id="ARBA00022840"/>
    </source>
</evidence>
<dbReference type="SUPFAM" id="SSF57889">
    <property type="entry name" value="Cysteine-rich domain"/>
    <property type="match status" value="2"/>
</dbReference>
<dbReference type="PROSITE" id="PS50081">
    <property type="entry name" value="ZF_DAG_PE_2"/>
    <property type="match status" value="2"/>
</dbReference>
<evidence type="ECO:0000256" key="5">
    <source>
        <dbReference type="ARBA" id="ARBA00022679"/>
    </source>
</evidence>
<evidence type="ECO:0000256" key="6">
    <source>
        <dbReference type="ARBA" id="ARBA00022723"/>
    </source>
</evidence>
<evidence type="ECO:0000256" key="7">
    <source>
        <dbReference type="ARBA" id="ARBA00022741"/>
    </source>
</evidence>
<proteinExistence type="inferred from homology"/>
<dbReference type="InterPro" id="IPR000961">
    <property type="entry name" value="AGC-kinase_C"/>
</dbReference>
<dbReference type="PROSITE" id="PS50011">
    <property type="entry name" value="PROTEIN_KINASE_DOM"/>
    <property type="match status" value="1"/>
</dbReference>
<name>A0A0F9ZGH8_9MICR</name>
<comment type="similarity">
    <text evidence="1">Belongs to the protein kinase superfamily. AGC Ser/Thr protein kinase family. PKC subfamily.</text>
</comment>
<dbReference type="VEuPathDB" id="MicrosporidiaDB:G9O61_00g006860"/>
<dbReference type="EC" id="2.7.11.13" evidence="2"/>
<keyword evidence="5" id="KW-0808">Transferase</keyword>
<dbReference type="VEuPathDB" id="MicrosporidiaDB:AAJ76_4000116715"/>
<feature type="domain" description="Phorbol-ester/DAG-type" evidence="14">
    <location>
        <begin position="236"/>
        <end position="285"/>
    </location>
</feature>
<dbReference type="CDD" id="cd00029">
    <property type="entry name" value="C1"/>
    <property type="match status" value="2"/>
</dbReference>
<dbReference type="PROSITE" id="PS51285">
    <property type="entry name" value="AGC_KINASE_CTER"/>
    <property type="match status" value="1"/>
</dbReference>
<evidence type="ECO:0000256" key="12">
    <source>
        <dbReference type="PROSITE-ProRule" id="PRU10141"/>
    </source>
</evidence>
<dbReference type="RefSeq" id="XP_024332101.1">
    <property type="nucleotide sequence ID" value="XM_024475496.1"/>
</dbReference>
<evidence type="ECO:0000256" key="3">
    <source>
        <dbReference type="ARBA" id="ARBA00022527"/>
    </source>
</evidence>
<dbReference type="InterPro" id="IPR046349">
    <property type="entry name" value="C1-like_sf"/>
</dbReference>
<dbReference type="AlphaFoldDB" id="A0A0F9ZGH8"/>
<dbReference type="FunFam" id="1.10.510.10:FF:000048">
    <property type="entry name" value="Protein kinase C"/>
    <property type="match status" value="1"/>
</dbReference>
<evidence type="ECO:0000259" key="14">
    <source>
        <dbReference type="PROSITE" id="PS50081"/>
    </source>
</evidence>
<feature type="binding site" evidence="12">
    <location>
        <position position="412"/>
    </location>
    <ligand>
        <name>ATP</name>
        <dbReference type="ChEBI" id="CHEBI:30616"/>
    </ligand>
</feature>
<protein>
    <recommendedName>
        <fullName evidence="2">protein kinase C</fullName>
        <ecNumber evidence="2">2.7.11.13</ecNumber>
    </recommendedName>
</protein>
<evidence type="ECO:0000256" key="9">
    <source>
        <dbReference type="ARBA" id="ARBA00022777"/>
    </source>
</evidence>
<dbReference type="PROSITE" id="PS00107">
    <property type="entry name" value="PROTEIN_KINASE_ATP"/>
    <property type="match status" value="1"/>
</dbReference>
<dbReference type="FunFam" id="3.30.200.20:FF:000042">
    <property type="entry name" value="Aurora kinase A"/>
    <property type="match status" value="1"/>
</dbReference>
<dbReference type="OrthoDB" id="63267at2759"/>
<comment type="caution">
    <text evidence="16">The sequence shown here is derived from an EMBL/GenBank/DDBJ whole genome shotgun (WGS) entry which is preliminary data.</text>
</comment>